<evidence type="ECO:0000256" key="3">
    <source>
        <dbReference type="PROSITE-ProRule" id="PRU00493"/>
    </source>
</evidence>
<dbReference type="PANTHER" id="PTHR43641:SF2">
    <property type="entry name" value="DEHYDRATASE YBIW-RELATED"/>
    <property type="match status" value="1"/>
</dbReference>
<dbReference type="InterPro" id="IPR051215">
    <property type="entry name" value="GRE"/>
</dbReference>
<evidence type="ECO:0000259" key="4">
    <source>
        <dbReference type="PROSITE" id="PS51149"/>
    </source>
</evidence>
<dbReference type="Pfam" id="PF02901">
    <property type="entry name" value="PFL-like"/>
    <property type="match status" value="1"/>
</dbReference>
<keyword evidence="6" id="KW-0808">Transferase</keyword>
<feature type="modified residue" description="Glycine radical" evidence="3">
    <location>
        <position position="778"/>
    </location>
</feature>
<dbReference type="PROSITE" id="PS00850">
    <property type="entry name" value="GLY_RADICAL_1"/>
    <property type="match status" value="1"/>
</dbReference>
<keyword evidence="1 3" id="KW-0556">Organic radical</keyword>
<dbReference type="AlphaFoldDB" id="A0A316AP48"/>
<dbReference type="InterPro" id="IPR001150">
    <property type="entry name" value="Gly_radical"/>
</dbReference>
<dbReference type="SUPFAM" id="SSF51998">
    <property type="entry name" value="PFL-like glycyl radical enzymes"/>
    <property type="match status" value="1"/>
</dbReference>
<proteinExistence type="predicted"/>
<dbReference type="InterPro" id="IPR010098">
    <property type="entry name" value="PFL2/GDeHydtase_fam"/>
</dbReference>
<dbReference type="PROSITE" id="PS51554">
    <property type="entry name" value="PFL"/>
    <property type="match status" value="1"/>
</dbReference>
<feature type="domain" description="Glycine radical" evidence="4">
    <location>
        <begin position="682"/>
        <end position="802"/>
    </location>
</feature>
<dbReference type="PROSITE" id="PS51149">
    <property type="entry name" value="GLY_RADICAL_2"/>
    <property type="match status" value="1"/>
</dbReference>
<evidence type="ECO:0000259" key="5">
    <source>
        <dbReference type="PROSITE" id="PS51554"/>
    </source>
</evidence>
<reference evidence="7" key="1">
    <citation type="submission" date="2017-07" db="EMBL/GenBank/DDBJ databases">
        <authorList>
            <person name="Varghese N."/>
            <person name="Submissions S."/>
        </authorList>
    </citation>
    <scope>NUCLEOTIDE SEQUENCE [LARGE SCALE GENOMIC DNA]</scope>
    <source>
        <strain evidence="7">NLAE-zl-C134</strain>
    </source>
</reference>
<dbReference type="PANTHER" id="PTHR43641">
    <property type="entry name" value="FORMATE ACETYLTRANSFERASE 3-RELATED"/>
    <property type="match status" value="1"/>
</dbReference>
<evidence type="ECO:0000256" key="1">
    <source>
        <dbReference type="ARBA" id="ARBA00022818"/>
    </source>
</evidence>
<keyword evidence="2" id="KW-0456">Lyase</keyword>
<gene>
    <name evidence="6" type="ORF">SAMN05216529_10122</name>
</gene>
<protein>
    <submittedName>
        <fullName evidence="6">Formate C-acetyltransferase</fullName>
    </submittedName>
</protein>
<keyword evidence="7" id="KW-1185">Reference proteome</keyword>
<dbReference type="RefSeq" id="WP_109708204.1">
    <property type="nucleotide sequence ID" value="NZ_QGDS01000001.1"/>
</dbReference>
<evidence type="ECO:0000256" key="2">
    <source>
        <dbReference type="ARBA" id="ARBA00023239"/>
    </source>
</evidence>
<dbReference type="NCBIfam" id="TIGR01774">
    <property type="entry name" value="PFL2-3"/>
    <property type="match status" value="1"/>
</dbReference>
<evidence type="ECO:0000313" key="7">
    <source>
        <dbReference type="Proteomes" id="UP000254051"/>
    </source>
</evidence>
<dbReference type="OrthoDB" id="9803969at2"/>
<name>A0A316AP48_9FIRM</name>
<evidence type="ECO:0000313" key="6">
    <source>
        <dbReference type="EMBL" id="SUQ12107.1"/>
    </source>
</evidence>
<dbReference type="Proteomes" id="UP000254051">
    <property type="component" value="Unassembled WGS sequence"/>
</dbReference>
<dbReference type="EMBL" id="UHJJ01000001">
    <property type="protein sequence ID" value="SUQ12107.1"/>
    <property type="molecule type" value="Genomic_DNA"/>
</dbReference>
<dbReference type="InterPro" id="IPR019777">
    <property type="entry name" value="Form_AcTrfase_GR_CS"/>
</dbReference>
<dbReference type="InterPro" id="IPR004184">
    <property type="entry name" value="PFL_dom"/>
</dbReference>
<sequence length="802" mass="90799">MLIDKKLLPKGFSREERTNKLNHAMRSVKPAICIERARLITESYKQTEGSPYIIRRAEGMKYLLEHMTIFIDEDELIVGNHGAEPRSAPLFPEFGGFSKKELDMMPTRKVDTLQITEKDKETLLTEIYPYWENKSIGDLSRYYIDERIMKVLDSEYRVFNPLSRARSGYGHYLPDIKKIVNQGFRRVEEQAKDFLENLDILDPEFTDKTHFYKAVLIVCEGVKIFQNRFASLAEEMAEKEQDERRKGELFLIASNCRRVPYEPARTYYEALQSYWFTILIDYCGQNGSAISGGRLDQLFYPYYKNDMEKGTLVKEEAREILEALWVKSSDIIKAGTYMSARNNGGFATTINVVLGGVDKYGENAVNDFTYICLDAEQTVFNSEPNTSIRISEKNPDEFLQRVLKILVENEGGKLPFFNDDMIIKGLMRDGLTLEDARDYAIVGCVEPTGQGNTMGRTNACYFNLAKCLELALFDGVCQMSGEQLGPKTGRFEAFKTFEELKKAYEIQVKYFVDMMVSSLNSIELLHARFGQHIYCSMLLEGCLEKGKDCTQGGAKYDYVGVQGVGIADVGDSLTAIEEVVFEKKELAPSQLLNALRTNFEGQEILKYRLINRVAKYGNDILRADEMAAYVGKQYCDSVKGHRSAFGAIYRPGLFCLSSNTPLGRQVCALPSGREAGTPLGDGGISPKHGMDISGPTAACKSVAKVDHENAINGVNFNMKFMPTILKTKEERQKLIDMIRTNFSIGGMHIQFNILTPEKLMDAQQNPDRHRNLVVRVAGYSAFFVELDKDIQDEIISRTMQCV</sequence>
<dbReference type="GO" id="GO:0005829">
    <property type="term" value="C:cytosol"/>
    <property type="evidence" value="ECO:0007669"/>
    <property type="project" value="TreeGrafter"/>
</dbReference>
<dbReference type="GO" id="GO:0016740">
    <property type="term" value="F:transferase activity"/>
    <property type="evidence" value="ECO:0007669"/>
    <property type="project" value="UniProtKB-KW"/>
</dbReference>
<feature type="domain" description="PFL" evidence="5">
    <location>
        <begin position="16"/>
        <end position="674"/>
    </location>
</feature>
<dbReference type="Gene3D" id="3.20.70.20">
    <property type="match status" value="1"/>
</dbReference>
<dbReference type="Pfam" id="PF01228">
    <property type="entry name" value="Gly_radical"/>
    <property type="match status" value="1"/>
</dbReference>
<dbReference type="GO" id="GO:0016829">
    <property type="term" value="F:lyase activity"/>
    <property type="evidence" value="ECO:0007669"/>
    <property type="project" value="UniProtKB-KW"/>
</dbReference>
<accession>A0A316AP48</accession>
<organism evidence="6 7">
    <name type="scientific">Faecalicatena contorta</name>
    <dbReference type="NCBI Taxonomy" id="39482"/>
    <lineage>
        <taxon>Bacteria</taxon>
        <taxon>Bacillati</taxon>
        <taxon>Bacillota</taxon>
        <taxon>Clostridia</taxon>
        <taxon>Lachnospirales</taxon>
        <taxon>Lachnospiraceae</taxon>
        <taxon>Faecalicatena</taxon>
    </lineage>
</organism>